<dbReference type="SUPFAM" id="SSF55821">
    <property type="entry name" value="YrdC/RibB"/>
    <property type="match status" value="1"/>
</dbReference>
<accession>A0A4R4WZL0</accession>
<evidence type="ECO:0000256" key="9">
    <source>
        <dbReference type="PROSITE-ProRule" id="PRU00520"/>
    </source>
</evidence>
<evidence type="ECO:0000256" key="2">
    <source>
        <dbReference type="ARBA" id="ARBA00008097"/>
    </source>
</evidence>
<dbReference type="GO" id="GO:0008270">
    <property type="term" value="F:zinc ion binding"/>
    <property type="evidence" value="ECO:0007669"/>
    <property type="project" value="UniProtKB-KW"/>
</dbReference>
<evidence type="ECO:0000259" key="10">
    <source>
        <dbReference type="PROSITE" id="PS51160"/>
    </source>
</evidence>
<dbReference type="Proteomes" id="UP000294543">
    <property type="component" value="Unassembled WGS sequence"/>
</dbReference>
<dbReference type="Pfam" id="PF22521">
    <property type="entry name" value="HypF_C_2"/>
    <property type="match status" value="1"/>
</dbReference>
<evidence type="ECO:0000256" key="7">
    <source>
        <dbReference type="ARBA" id="ARBA00048220"/>
    </source>
</evidence>
<dbReference type="PIRSF" id="PIRSF006256">
    <property type="entry name" value="CMPcnvr_hdrg_mat"/>
    <property type="match status" value="1"/>
</dbReference>
<dbReference type="Gene3D" id="3.30.420.360">
    <property type="match status" value="1"/>
</dbReference>
<dbReference type="InterPro" id="IPR041440">
    <property type="entry name" value="HypF_C"/>
</dbReference>
<keyword evidence="9" id="KW-0378">Hydrolase</keyword>
<evidence type="ECO:0000256" key="3">
    <source>
        <dbReference type="ARBA" id="ARBA00022598"/>
    </source>
</evidence>
<comment type="catalytic activity">
    <reaction evidence="7">
        <text>C-terminal L-cysteinyl-[HypE protein] + carbamoyl phosphate + ATP + H2O = C-terminal S-carboxamide-L-cysteinyl-[HypE protein] + AMP + phosphate + diphosphate + H(+)</text>
        <dbReference type="Rhea" id="RHEA:55636"/>
        <dbReference type="Rhea" id="RHEA-COMP:14247"/>
        <dbReference type="Rhea" id="RHEA-COMP:14392"/>
        <dbReference type="ChEBI" id="CHEBI:15377"/>
        <dbReference type="ChEBI" id="CHEBI:15378"/>
        <dbReference type="ChEBI" id="CHEBI:30616"/>
        <dbReference type="ChEBI" id="CHEBI:33019"/>
        <dbReference type="ChEBI" id="CHEBI:43474"/>
        <dbReference type="ChEBI" id="CHEBI:58228"/>
        <dbReference type="ChEBI" id="CHEBI:76913"/>
        <dbReference type="ChEBI" id="CHEBI:139126"/>
        <dbReference type="ChEBI" id="CHEBI:456215"/>
    </reaction>
</comment>
<keyword evidence="13" id="KW-1185">Reference proteome</keyword>
<comment type="pathway">
    <text evidence="1">Protein modification; [NiFe] hydrogenase maturation.</text>
</comment>
<dbReference type="UniPathway" id="UPA00335"/>
<dbReference type="InterPro" id="IPR006070">
    <property type="entry name" value="Sua5-like_dom"/>
</dbReference>
<keyword evidence="12" id="KW-0808">Transferase</keyword>
<feature type="active site" evidence="9">
    <location>
        <position position="33"/>
    </location>
</feature>
<dbReference type="Pfam" id="PF17788">
    <property type="entry name" value="HypF_C"/>
    <property type="match status" value="1"/>
</dbReference>
<dbReference type="GO" id="GO:0016743">
    <property type="term" value="F:carboxyl- or carbamoyltransferase activity"/>
    <property type="evidence" value="ECO:0007669"/>
    <property type="project" value="UniProtKB-UniRule"/>
</dbReference>
<keyword evidence="4" id="KW-0479">Metal-binding</keyword>
<dbReference type="Pfam" id="PF07503">
    <property type="entry name" value="zf-HYPF"/>
    <property type="match status" value="2"/>
</dbReference>
<comment type="catalytic activity">
    <reaction evidence="9">
        <text>an acyl phosphate + H2O = a carboxylate + phosphate + H(+)</text>
        <dbReference type="Rhea" id="RHEA:14965"/>
        <dbReference type="ChEBI" id="CHEBI:15377"/>
        <dbReference type="ChEBI" id="CHEBI:15378"/>
        <dbReference type="ChEBI" id="CHEBI:29067"/>
        <dbReference type="ChEBI" id="CHEBI:43474"/>
        <dbReference type="ChEBI" id="CHEBI:59918"/>
        <dbReference type="EC" id="3.6.1.7"/>
    </reaction>
</comment>
<dbReference type="InterPro" id="IPR004421">
    <property type="entry name" value="Carbamoyltransferase_HypF"/>
</dbReference>
<dbReference type="PANTHER" id="PTHR42959">
    <property type="entry name" value="CARBAMOYLTRANSFERASE"/>
    <property type="match status" value="1"/>
</dbReference>
<evidence type="ECO:0000313" key="13">
    <source>
        <dbReference type="Proteomes" id="UP000294543"/>
    </source>
</evidence>
<evidence type="ECO:0000256" key="8">
    <source>
        <dbReference type="PIRNR" id="PIRNR006256"/>
    </source>
</evidence>
<dbReference type="NCBIfam" id="TIGR00143">
    <property type="entry name" value="hypF"/>
    <property type="match status" value="1"/>
</dbReference>
<dbReference type="InterPro" id="IPR055128">
    <property type="entry name" value="HypF_C_2"/>
</dbReference>
<evidence type="ECO:0000256" key="4">
    <source>
        <dbReference type="ARBA" id="ARBA00022723"/>
    </source>
</evidence>
<feature type="active site" evidence="9">
    <location>
        <position position="15"/>
    </location>
</feature>
<dbReference type="InterPro" id="IPR011125">
    <property type="entry name" value="Znf_HypF"/>
</dbReference>
<protein>
    <recommendedName>
        <fullName evidence="8">Carbamoyltransferase</fullName>
        <ecNumber evidence="8">6.2.-.-</ecNumber>
    </recommendedName>
</protein>
<dbReference type="GO" id="GO:0003998">
    <property type="term" value="F:acylphosphatase activity"/>
    <property type="evidence" value="ECO:0007669"/>
    <property type="project" value="UniProtKB-EC"/>
</dbReference>
<dbReference type="AlphaFoldDB" id="A0A4R4WZL0"/>
<evidence type="ECO:0000259" key="11">
    <source>
        <dbReference type="PROSITE" id="PS51163"/>
    </source>
</evidence>
<dbReference type="GO" id="GO:0051604">
    <property type="term" value="P:protein maturation"/>
    <property type="evidence" value="ECO:0007669"/>
    <property type="project" value="TreeGrafter"/>
</dbReference>
<dbReference type="Gene3D" id="3.90.870.50">
    <property type="match status" value="1"/>
</dbReference>
<keyword evidence="3" id="KW-0436">Ligase</keyword>
<sequence length="758" mass="80249">MRVQVEGVVQGVGFRPFVHGLATRLGLTGRVGNDARGVFVELDGERDRIAEFLTRLERDAPPLAAIERVTITPGRRAAAGGDGRFLIVASERSGTPRTLVSPDIATCADCLAELADPADRRYRYPFVNCVNCGPRLTITRALPYDRPLTTMAGFTMCDACLAEYHDPADRRFHAQPVCCPACGPTLRLAYARDTPTAGGDALAGAAGVLRAGGVLAVKGLGGYHLAVVASDERAAAELRRRKRRQDKPFAIMVADLPQARRLCEVDAVAQALLTGRERPIVLLPRRTDVRGAVAGAVAPGRRLLGLMLPYTPLHHLLLAETGAPIVLTSANLAGEPIEYDDRAARDRLGGMADAFLTHDRPIHLRADDSVARVVRGRGTLLRRSRGHAPAPFPLAWEAPRPVLGCGAALKNTFCLARGRHAVVSPHLGDLEGYETLRAYAAGIEHFSALLGVRPEVVAHDLHPDYPSTRYALSLPNAEPVPVQHHHAHIASCLADNGEHGRVIGVAFDGLGYGADGTLWGGEFLLADLVAFERAGHLAPVPMPGGEVAIRQPWRMAAAYLAGLEDGAAGATAVARRAGARWESVTALARRGGSAAPPTSSAGRLFDAVAALAGVRDTITYEGQAAIELEQLADTAERGAYPAGVARHDGVLVVAGADLVRAALEDLTRGAGPPVVSARFHNGVRELIVRCCMALREETGLTTVALSGGVFHNVLLAERTVERLECAGFRVLTHARVPAGDGGISLGQAAVAAARDLFR</sequence>
<dbReference type="SUPFAM" id="SSF54975">
    <property type="entry name" value="Acylphosphatase/BLUF domain-like"/>
    <property type="match status" value="1"/>
</dbReference>
<dbReference type="Gene3D" id="3.30.110.120">
    <property type="match status" value="1"/>
</dbReference>
<dbReference type="GO" id="GO:0003725">
    <property type="term" value="F:double-stranded RNA binding"/>
    <property type="evidence" value="ECO:0007669"/>
    <property type="project" value="InterPro"/>
</dbReference>
<proteinExistence type="inferred from homology"/>
<dbReference type="InterPro" id="IPR017945">
    <property type="entry name" value="DHBP_synth_RibB-like_a/b_dom"/>
</dbReference>
<dbReference type="PROSITE" id="PS51163">
    <property type="entry name" value="YRDC"/>
    <property type="match status" value="1"/>
</dbReference>
<dbReference type="Pfam" id="PF00708">
    <property type="entry name" value="Acylphosphatase"/>
    <property type="match status" value="1"/>
</dbReference>
<name>A0A4R4WZL0_9ACTN</name>
<dbReference type="PROSITE" id="PS00150">
    <property type="entry name" value="ACYLPHOSPHATASE_1"/>
    <property type="match status" value="1"/>
</dbReference>
<gene>
    <name evidence="12" type="primary">hypF</name>
    <name evidence="12" type="ORF">E1294_09465</name>
</gene>
<evidence type="ECO:0000256" key="1">
    <source>
        <dbReference type="ARBA" id="ARBA00004711"/>
    </source>
</evidence>
<dbReference type="InterPro" id="IPR017968">
    <property type="entry name" value="Acylphosphatase_CS"/>
</dbReference>
<evidence type="ECO:0000256" key="6">
    <source>
        <dbReference type="ARBA" id="ARBA00022833"/>
    </source>
</evidence>
<keyword evidence="6" id="KW-0862">Zinc</keyword>
<dbReference type="GO" id="GO:0016874">
    <property type="term" value="F:ligase activity"/>
    <property type="evidence" value="ECO:0007669"/>
    <property type="project" value="UniProtKB-UniRule"/>
</dbReference>
<dbReference type="EMBL" id="SMKP01000019">
    <property type="protein sequence ID" value="TDD23278.1"/>
    <property type="molecule type" value="Genomic_DNA"/>
</dbReference>
<dbReference type="PROSITE" id="PS51160">
    <property type="entry name" value="ACYLPHOSPHATASE_3"/>
    <property type="match status" value="1"/>
</dbReference>
<dbReference type="InterPro" id="IPR001792">
    <property type="entry name" value="Acylphosphatase-like_dom"/>
</dbReference>
<reference evidence="12 13" key="1">
    <citation type="submission" date="2019-03" db="EMBL/GenBank/DDBJ databases">
        <title>Draft genome sequences of novel Actinobacteria.</title>
        <authorList>
            <person name="Sahin N."/>
            <person name="Ay H."/>
            <person name="Saygin H."/>
        </authorList>
    </citation>
    <scope>NUCLEOTIDE SEQUENCE [LARGE SCALE GENOMIC DNA]</scope>
    <source>
        <strain evidence="12 13">KC712</strain>
    </source>
</reference>
<dbReference type="InterPro" id="IPR051060">
    <property type="entry name" value="Carbamoyltrans_HypF-like"/>
</dbReference>
<comment type="similarity">
    <text evidence="2 8">Belongs to the carbamoyltransferase HypF family.</text>
</comment>
<dbReference type="Pfam" id="PF01300">
    <property type="entry name" value="Sua5_yciO_yrdC"/>
    <property type="match status" value="1"/>
</dbReference>
<dbReference type="FunFam" id="3.30.420.40:FF:000124">
    <property type="entry name" value="Carbamoyltransferase HypF"/>
    <property type="match status" value="1"/>
</dbReference>
<comment type="caution">
    <text evidence="12">The sequence shown here is derived from an EMBL/GenBank/DDBJ whole genome shotgun (WGS) entry which is preliminary data.</text>
</comment>
<feature type="domain" description="YrdC-like" evidence="11">
    <location>
        <begin position="199"/>
        <end position="386"/>
    </location>
</feature>
<keyword evidence="5" id="KW-0863">Zinc-finger</keyword>
<dbReference type="PANTHER" id="PTHR42959:SF1">
    <property type="entry name" value="CARBAMOYLTRANSFERASE HYPF"/>
    <property type="match status" value="1"/>
</dbReference>
<organism evidence="12 13">
    <name type="scientific">Nonomuraea diastatica</name>
    <dbReference type="NCBI Taxonomy" id="1848329"/>
    <lineage>
        <taxon>Bacteria</taxon>
        <taxon>Bacillati</taxon>
        <taxon>Actinomycetota</taxon>
        <taxon>Actinomycetes</taxon>
        <taxon>Streptosporangiales</taxon>
        <taxon>Streptosporangiaceae</taxon>
        <taxon>Nonomuraea</taxon>
    </lineage>
</organism>
<evidence type="ECO:0000313" key="12">
    <source>
        <dbReference type="EMBL" id="TDD23278.1"/>
    </source>
</evidence>
<dbReference type="OrthoDB" id="9808093at2"/>
<feature type="domain" description="Acylphosphatase-like" evidence="10">
    <location>
        <begin position="1"/>
        <end position="89"/>
    </location>
</feature>
<evidence type="ECO:0000256" key="5">
    <source>
        <dbReference type="ARBA" id="ARBA00022771"/>
    </source>
</evidence>
<dbReference type="Gene3D" id="3.30.420.40">
    <property type="match status" value="1"/>
</dbReference>
<dbReference type="InterPro" id="IPR036046">
    <property type="entry name" value="Acylphosphatase-like_dom_sf"/>
</dbReference>
<dbReference type="EC" id="6.2.-.-" evidence="8"/>